<dbReference type="InterPro" id="IPR009936">
    <property type="entry name" value="DUF1468"/>
</dbReference>
<organism evidence="3 4">
    <name type="scientific">Salipiger thiooxidans</name>
    <dbReference type="NCBI Taxonomy" id="282683"/>
    <lineage>
        <taxon>Bacteria</taxon>
        <taxon>Pseudomonadati</taxon>
        <taxon>Pseudomonadota</taxon>
        <taxon>Alphaproteobacteria</taxon>
        <taxon>Rhodobacterales</taxon>
        <taxon>Roseobacteraceae</taxon>
        <taxon>Salipiger</taxon>
    </lineage>
</organism>
<dbReference type="AlphaFoldDB" id="A0A1G7N2T6"/>
<feature type="transmembrane region" description="Helical" evidence="1">
    <location>
        <begin position="17"/>
        <end position="39"/>
    </location>
</feature>
<feature type="domain" description="DUF1468" evidence="2">
    <location>
        <begin position="20"/>
        <end position="158"/>
    </location>
</feature>
<evidence type="ECO:0000256" key="1">
    <source>
        <dbReference type="SAM" id="Phobius"/>
    </source>
</evidence>
<feature type="transmembrane region" description="Helical" evidence="1">
    <location>
        <begin position="51"/>
        <end position="71"/>
    </location>
</feature>
<reference evidence="4" key="1">
    <citation type="submission" date="2016-10" db="EMBL/GenBank/DDBJ databases">
        <authorList>
            <person name="Varghese N."/>
            <person name="Submissions S."/>
        </authorList>
    </citation>
    <scope>NUCLEOTIDE SEQUENCE [LARGE SCALE GENOMIC DNA]</scope>
    <source>
        <strain evidence="4">DSM 10146</strain>
    </source>
</reference>
<name>A0A1G7N2T6_9RHOB</name>
<dbReference type="RefSeq" id="WP_089964263.1">
    <property type="nucleotide sequence ID" value="NZ_FNAV01000048.1"/>
</dbReference>
<keyword evidence="1" id="KW-0472">Membrane</keyword>
<keyword evidence="1" id="KW-1133">Transmembrane helix</keyword>
<dbReference type="OrthoDB" id="7863995at2"/>
<protein>
    <submittedName>
        <fullName evidence="3">Tripartite tricarboxylate transporter TctB family protein</fullName>
    </submittedName>
</protein>
<sequence length="158" mass="16741">MTETGLPDRGAQGRLDLLIGLIAVVGAIVTVLWIIPAQIEPTSAAGQLSPRFFPTLSVIVIALFGLALMVKNRGFALSRLPHPGPALLLETLAWAVWATATMLLLAYAGFIAAGAISCFSGMVLAGQRRRLILCAGASLLLPLAIQQLAWHAFYIQLP</sequence>
<evidence type="ECO:0000313" key="4">
    <source>
        <dbReference type="Proteomes" id="UP000198994"/>
    </source>
</evidence>
<feature type="transmembrane region" description="Helical" evidence="1">
    <location>
        <begin position="91"/>
        <end position="119"/>
    </location>
</feature>
<dbReference type="STRING" id="282683.SAMN04488105_1485"/>
<dbReference type="Proteomes" id="UP000198994">
    <property type="component" value="Unassembled WGS sequence"/>
</dbReference>
<proteinExistence type="predicted"/>
<accession>A0A1G7N2T6</accession>
<keyword evidence="4" id="KW-1185">Reference proteome</keyword>
<dbReference type="EMBL" id="FNAV01000048">
    <property type="protein sequence ID" value="SDF67669.1"/>
    <property type="molecule type" value="Genomic_DNA"/>
</dbReference>
<evidence type="ECO:0000313" key="3">
    <source>
        <dbReference type="EMBL" id="SDF67669.1"/>
    </source>
</evidence>
<dbReference type="Pfam" id="PF07331">
    <property type="entry name" value="TctB"/>
    <property type="match status" value="1"/>
</dbReference>
<gene>
    <name evidence="3" type="ORF">SAMN04488105_1485</name>
</gene>
<evidence type="ECO:0000259" key="2">
    <source>
        <dbReference type="Pfam" id="PF07331"/>
    </source>
</evidence>
<keyword evidence="1" id="KW-0812">Transmembrane</keyword>
<feature type="transmembrane region" description="Helical" evidence="1">
    <location>
        <begin position="131"/>
        <end position="153"/>
    </location>
</feature>